<proteinExistence type="predicted"/>
<dbReference type="EMBL" id="UINC01099448">
    <property type="protein sequence ID" value="SVC58733.1"/>
    <property type="molecule type" value="Genomic_DNA"/>
</dbReference>
<accession>A0A382NBZ8</accession>
<reference evidence="1" key="1">
    <citation type="submission" date="2018-05" db="EMBL/GenBank/DDBJ databases">
        <authorList>
            <person name="Lanie J.A."/>
            <person name="Ng W.-L."/>
            <person name="Kazmierczak K.M."/>
            <person name="Andrzejewski T.M."/>
            <person name="Davidsen T.M."/>
            <person name="Wayne K.J."/>
            <person name="Tettelin H."/>
            <person name="Glass J.I."/>
            <person name="Rusch D."/>
            <person name="Podicherti R."/>
            <person name="Tsui H.-C.T."/>
            <person name="Winkler M.E."/>
        </authorList>
    </citation>
    <scope>NUCLEOTIDE SEQUENCE</scope>
</reference>
<dbReference type="AlphaFoldDB" id="A0A382NBZ8"/>
<sequence length="156" mass="17611">MNNLAKIEEAHISPEGLEIANTYLKTTSVSETALSLGVPEDEVSRYLNQREVKKYVDTVFLDVGYRNRFKLAATLDEIIEKKLEELDEADMTSNKDIAELLQLAHKMRVDEMKIQTDASKAEQSSIKHQTNVQINDNSTFGEGNYGELMKKLLESG</sequence>
<evidence type="ECO:0000313" key="1">
    <source>
        <dbReference type="EMBL" id="SVC58733.1"/>
    </source>
</evidence>
<gene>
    <name evidence="1" type="ORF">METZ01_LOCUS311587</name>
</gene>
<name>A0A382NBZ8_9ZZZZ</name>
<protein>
    <submittedName>
        <fullName evidence="1">Uncharacterized protein</fullName>
    </submittedName>
</protein>
<organism evidence="1">
    <name type="scientific">marine metagenome</name>
    <dbReference type="NCBI Taxonomy" id="408172"/>
    <lineage>
        <taxon>unclassified sequences</taxon>
        <taxon>metagenomes</taxon>
        <taxon>ecological metagenomes</taxon>
    </lineage>
</organism>